<dbReference type="PANTHER" id="PTHR43731">
    <property type="entry name" value="RHOMBOID PROTEASE"/>
    <property type="match status" value="1"/>
</dbReference>
<dbReference type="EMBL" id="JAFCMP010000124">
    <property type="protein sequence ID" value="KAG5185646.1"/>
    <property type="molecule type" value="Genomic_DNA"/>
</dbReference>
<feature type="domain" description="Peptidase S54 rhomboid" evidence="6">
    <location>
        <begin position="54"/>
        <end position="193"/>
    </location>
</feature>
<comment type="caution">
    <text evidence="7">The sequence shown here is derived from an EMBL/GenBank/DDBJ whole genome shotgun (WGS) entry which is preliminary data.</text>
</comment>
<keyword evidence="2 5" id="KW-0812">Transmembrane</keyword>
<dbReference type="GO" id="GO:0016020">
    <property type="term" value="C:membrane"/>
    <property type="evidence" value="ECO:0007669"/>
    <property type="project" value="UniProtKB-SubCell"/>
</dbReference>
<reference evidence="7" key="1">
    <citation type="submission" date="2021-02" db="EMBL/GenBank/DDBJ databases">
        <title>First Annotated Genome of the Yellow-green Alga Tribonema minus.</title>
        <authorList>
            <person name="Mahan K.M."/>
        </authorList>
    </citation>
    <scope>NUCLEOTIDE SEQUENCE</scope>
    <source>
        <strain evidence="7">UTEX B ZZ1240</strain>
    </source>
</reference>
<name>A0A835Z1Q0_9STRA</name>
<feature type="transmembrane region" description="Helical" evidence="5">
    <location>
        <begin position="57"/>
        <end position="75"/>
    </location>
</feature>
<sequence>MRGGYATRRRPRSNMPKASVTNVLLAITAAIYGAQWLVPGITMQGAKITSKIMRGQWYRLVTPIFLHANLAHLLMNSMSLYNIGPFVEQWFGKRRMLSIYVLSGVSGVLASCYWNPRASSVGASGAIFGMVGAAACFFASNRNELGAGADRGLQSILRTVVINTIMGLQISQIDNAGHAGGFVAGFVLTYLFGPNMRWVGSPYSGPRLVDVPRVSLAGMQGDLSRFRRRLSGRQ</sequence>
<keyword evidence="8" id="KW-1185">Reference proteome</keyword>
<dbReference type="Proteomes" id="UP000664859">
    <property type="component" value="Unassembled WGS sequence"/>
</dbReference>
<dbReference type="Gene3D" id="1.20.1540.10">
    <property type="entry name" value="Rhomboid-like"/>
    <property type="match status" value="1"/>
</dbReference>
<feature type="transmembrane region" description="Helical" evidence="5">
    <location>
        <begin position="122"/>
        <end position="140"/>
    </location>
</feature>
<dbReference type="InterPro" id="IPR050925">
    <property type="entry name" value="Rhomboid_protease_S54"/>
</dbReference>
<keyword evidence="3 5" id="KW-1133">Transmembrane helix</keyword>
<keyword evidence="4 5" id="KW-0472">Membrane</keyword>
<feature type="transmembrane region" description="Helical" evidence="5">
    <location>
        <begin position="96"/>
        <end position="116"/>
    </location>
</feature>
<protein>
    <recommendedName>
        <fullName evidence="6">Peptidase S54 rhomboid domain-containing protein</fullName>
    </recommendedName>
</protein>
<comment type="subcellular location">
    <subcellularLocation>
        <location evidence="1">Membrane</location>
        <topology evidence="1">Multi-pass membrane protein</topology>
    </subcellularLocation>
</comment>
<evidence type="ECO:0000256" key="2">
    <source>
        <dbReference type="ARBA" id="ARBA00022692"/>
    </source>
</evidence>
<accession>A0A835Z1Q0</accession>
<dbReference type="InterPro" id="IPR035952">
    <property type="entry name" value="Rhomboid-like_sf"/>
</dbReference>
<evidence type="ECO:0000313" key="8">
    <source>
        <dbReference type="Proteomes" id="UP000664859"/>
    </source>
</evidence>
<dbReference type="PANTHER" id="PTHR43731:SF26">
    <property type="entry name" value="RHOMBOID-LIKE PROTEIN 10, CHLOROPLASTIC"/>
    <property type="match status" value="1"/>
</dbReference>
<proteinExistence type="predicted"/>
<dbReference type="Pfam" id="PF01694">
    <property type="entry name" value="Rhomboid"/>
    <property type="match status" value="1"/>
</dbReference>
<gene>
    <name evidence="7" type="ORF">JKP88DRAFT_219036</name>
</gene>
<dbReference type="GO" id="GO:0004252">
    <property type="term" value="F:serine-type endopeptidase activity"/>
    <property type="evidence" value="ECO:0007669"/>
    <property type="project" value="InterPro"/>
</dbReference>
<organism evidence="7 8">
    <name type="scientific">Tribonema minus</name>
    <dbReference type="NCBI Taxonomy" id="303371"/>
    <lineage>
        <taxon>Eukaryota</taxon>
        <taxon>Sar</taxon>
        <taxon>Stramenopiles</taxon>
        <taxon>Ochrophyta</taxon>
        <taxon>PX clade</taxon>
        <taxon>Xanthophyceae</taxon>
        <taxon>Tribonematales</taxon>
        <taxon>Tribonemataceae</taxon>
        <taxon>Tribonema</taxon>
    </lineage>
</organism>
<dbReference type="OrthoDB" id="418595at2759"/>
<evidence type="ECO:0000256" key="4">
    <source>
        <dbReference type="ARBA" id="ARBA00023136"/>
    </source>
</evidence>
<evidence type="ECO:0000256" key="3">
    <source>
        <dbReference type="ARBA" id="ARBA00022989"/>
    </source>
</evidence>
<dbReference type="SUPFAM" id="SSF144091">
    <property type="entry name" value="Rhomboid-like"/>
    <property type="match status" value="1"/>
</dbReference>
<feature type="transmembrane region" description="Helical" evidence="5">
    <location>
        <begin position="20"/>
        <end position="37"/>
    </location>
</feature>
<dbReference type="InterPro" id="IPR022764">
    <property type="entry name" value="Peptidase_S54_rhomboid_dom"/>
</dbReference>
<dbReference type="AlphaFoldDB" id="A0A835Z1Q0"/>
<evidence type="ECO:0000313" key="7">
    <source>
        <dbReference type="EMBL" id="KAG5185646.1"/>
    </source>
</evidence>
<evidence type="ECO:0000256" key="1">
    <source>
        <dbReference type="ARBA" id="ARBA00004141"/>
    </source>
</evidence>
<evidence type="ECO:0000259" key="6">
    <source>
        <dbReference type="Pfam" id="PF01694"/>
    </source>
</evidence>
<evidence type="ECO:0000256" key="5">
    <source>
        <dbReference type="SAM" id="Phobius"/>
    </source>
</evidence>